<evidence type="ECO:0008006" key="4">
    <source>
        <dbReference type="Google" id="ProtNLM"/>
    </source>
</evidence>
<comment type="caution">
    <text evidence="2">The sequence shown here is derived from an EMBL/GenBank/DDBJ whole genome shotgun (WGS) entry which is preliminary data.</text>
</comment>
<organism evidence="2 3">
    <name type="scientific">Caenibius tardaugens NBRC 16725</name>
    <dbReference type="NCBI Taxonomy" id="1219035"/>
    <lineage>
        <taxon>Bacteria</taxon>
        <taxon>Pseudomonadati</taxon>
        <taxon>Pseudomonadota</taxon>
        <taxon>Alphaproteobacteria</taxon>
        <taxon>Sphingomonadales</taxon>
        <taxon>Erythrobacteraceae</taxon>
        <taxon>Caenibius</taxon>
    </lineage>
</organism>
<dbReference type="InterPro" id="IPR006311">
    <property type="entry name" value="TAT_signal"/>
</dbReference>
<gene>
    <name evidence="2" type="ORF">NT2_04_02110</name>
</gene>
<dbReference type="PANTHER" id="PTHR35399:SF4">
    <property type="entry name" value="MEMBRANE PROTEIN"/>
    <property type="match status" value="1"/>
</dbReference>
<protein>
    <recommendedName>
        <fullName evidence="4">Phosphatase</fullName>
    </recommendedName>
</protein>
<dbReference type="PROSITE" id="PS51318">
    <property type="entry name" value="TAT"/>
    <property type="match status" value="1"/>
</dbReference>
<dbReference type="InterPro" id="IPR008557">
    <property type="entry name" value="PhoX"/>
</dbReference>
<keyword evidence="3" id="KW-1185">Reference proteome</keyword>
<proteinExistence type="predicted"/>
<dbReference type="Proteomes" id="UP000016568">
    <property type="component" value="Unassembled WGS sequence"/>
</dbReference>
<dbReference type="Pfam" id="PF05787">
    <property type="entry name" value="PhoX"/>
    <property type="match status" value="2"/>
</dbReference>
<evidence type="ECO:0000313" key="2">
    <source>
        <dbReference type="EMBL" id="GAD48799.1"/>
    </source>
</evidence>
<dbReference type="AlphaFoldDB" id="U2ZTV2"/>
<dbReference type="PANTHER" id="PTHR35399">
    <property type="entry name" value="SLR8030 PROTEIN"/>
    <property type="match status" value="1"/>
</dbReference>
<dbReference type="RefSeq" id="WP_021689706.1">
    <property type="nucleotide sequence ID" value="NZ_BASZ01000004.1"/>
</dbReference>
<feature type="region of interest" description="Disordered" evidence="1">
    <location>
        <begin position="1"/>
        <end position="21"/>
    </location>
</feature>
<dbReference type="SUPFAM" id="SSF63829">
    <property type="entry name" value="Calcium-dependent phosphotriesterase"/>
    <property type="match status" value="1"/>
</dbReference>
<name>U2ZTV2_9SPHN</name>
<sequence>MVSRQGGGDHTFSNGMTMEPHTHTLPFPTDRRAVLKGAGAAFAALLAASRGVPALAQTSALPFYGPLEKDPQALLDLPKGFTYKVISRFGDAMDDGGMVPDNADGMGCFAMADGKLALVRNHELKIAHEAGATLQTGYDRLLAGKVLPGGTTTLILDSATLKVERQFRSLAGTIRNCAGGTTPWGSWLTCEEDVTRAGDKVGQDHGWIFEVPAHATRQVEAVPLKAMGRFNHEAAAVDPATGIVYLTEDREDGLLYRFIPKVAGKLAEGGRLEALALMPGTLSDSRNWQDAAMAPGSWHAAHWIALDNVESPADDLRKRGVAAGALPFARGEGIHMGEGELYFCCTSGGAKRYGQIFRFQPGQSGDQTGDRLQLFFESRGPEEFNYGDNLTVAPNGHLIVCEDQYTDIVDNYLRGITPEGTAYPLARLRRQTELAGACFSPDGRTLFVNAFSPTMTLAITGPWRA</sequence>
<dbReference type="eggNOG" id="COG3211">
    <property type="taxonomic scope" value="Bacteria"/>
</dbReference>
<evidence type="ECO:0000313" key="3">
    <source>
        <dbReference type="Proteomes" id="UP000016568"/>
    </source>
</evidence>
<evidence type="ECO:0000256" key="1">
    <source>
        <dbReference type="SAM" id="MobiDB-lite"/>
    </source>
</evidence>
<dbReference type="EMBL" id="BASZ01000004">
    <property type="protein sequence ID" value="GAD48799.1"/>
    <property type="molecule type" value="Genomic_DNA"/>
</dbReference>
<accession>U2ZTV2</accession>
<reference evidence="2 3" key="1">
    <citation type="submission" date="2013-09" db="EMBL/GenBank/DDBJ databases">
        <title>Whole genome shotgun sequence of Novosphingobium tardaugens NBRC 16725.</title>
        <authorList>
            <person name="Isaki S."/>
            <person name="Hosoyama A."/>
            <person name="Tsuchikane K."/>
            <person name="Katsumata H."/>
            <person name="Ando Y."/>
            <person name="Yamazaki S."/>
            <person name="Fujita N."/>
        </authorList>
    </citation>
    <scope>NUCLEOTIDE SEQUENCE [LARGE SCALE GENOMIC DNA]</scope>
    <source>
        <strain evidence="2 3">NBRC 16725</strain>
    </source>
</reference>